<dbReference type="InterPro" id="IPR004358">
    <property type="entry name" value="Sig_transdc_His_kin-like_C"/>
</dbReference>
<dbReference type="SMART" id="SM00304">
    <property type="entry name" value="HAMP"/>
    <property type="match status" value="1"/>
</dbReference>
<keyword evidence="9" id="KW-0472">Membrane</keyword>
<organism evidence="14 15">
    <name type="scientific">Mesoterricola sediminis</name>
    <dbReference type="NCBI Taxonomy" id="2927980"/>
    <lineage>
        <taxon>Bacteria</taxon>
        <taxon>Pseudomonadati</taxon>
        <taxon>Acidobacteriota</taxon>
        <taxon>Holophagae</taxon>
        <taxon>Holophagales</taxon>
        <taxon>Holophagaceae</taxon>
        <taxon>Mesoterricola</taxon>
    </lineage>
</organism>
<evidence type="ECO:0000256" key="8">
    <source>
        <dbReference type="SAM" id="MobiDB-lite"/>
    </source>
</evidence>
<keyword evidence="6" id="KW-0418">Kinase</keyword>
<dbReference type="SMART" id="SM00388">
    <property type="entry name" value="HisKA"/>
    <property type="match status" value="1"/>
</dbReference>
<dbReference type="Pfam" id="PF02518">
    <property type="entry name" value="HATPase_c"/>
    <property type="match status" value="1"/>
</dbReference>
<accession>A0AA48KEI8</accession>
<evidence type="ECO:0000256" key="7">
    <source>
        <dbReference type="PROSITE-ProRule" id="PRU00169"/>
    </source>
</evidence>
<dbReference type="SUPFAM" id="SSF47384">
    <property type="entry name" value="Homodimeric domain of signal transducing histidine kinase"/>
    <property type="match status" value="1"/>
</dbReference>
<keyword evidence="5" id="KW-0808">Transferase</keyword>
<feature type="region of interest" description="Disordered" evidence="8">
    <location>
        <begin position="1"/>
        <end position="21"/>
    </location>
</feature>
<dbReference type="EC" id="2.7.13.3" evidence="3"/>
<dbReference type="Gene3D" id="3.30.565.10">
    <property type="entry name" value="Histidine kinase-like ATPase, C-terminal domain"/>
    <property type="match status" value="1"/>
</dbReference>
<dbReference type="InterPro" id="IPR011006">
    <property type="entry name" value="CheY-like_superfamily"/>
</dbReference>
<feature type="region of interest" description="Disordered" evidence="8">
    <location>
        <begin position="591"/>
        <end position="611"/>
    </location>
</feature>
<evidence type="ECO:0000256" key="9">
    <source>
        <dbReference type="SAM" id="Phobius"/>
    </source>
</evidence>
<feature type="transmembrane region" description="Helical" evidence="9">
    <location>
        <begin position="32"/>
        <end position="55"/>
    </location>
</feature>
<dbReference type="PROSITE" id="PS50885">
    <property type="entry name" value="HAMP"/>
    <property type="match status" value="1"/>
</dbReference>
<evidence type="ECO:0000256" key="2">
    <source>
        <dbReference type="ARBA" id="ARBA00004370"/>
    </source>
</evidence>
<evidence type="ECO:0000259" key="10">
    <source>
        <dbReference type="PROSITE" id="PS50109"/>
    </source>
</evidence>
<dbReference type="GO" id="GO:0016020">
    <property type="term" value="C:membrane"/>
    <property type="evidence" value="ECO:0007669"/>
    <property type="project" value="UniProtKB-SubCell"/>
</dbReference>
<name>A0AA48KEI8_9BACT</name>
<keyword evidence="9" id="KW-0812">Transmembrane</keyword>
<keyword evidence="15" id="KW-1185">Reference proteome</keyword>
<keyword evidence="9" id="KW-1133">Transmembrane helix</keyword>
<gene>
    <name evidence="14" type="ORF">METESE_30680</name>
</gene>
<feature type="compositionally biased region" description="Pro residues" evidence="8">
    <location>
        <begin position="1"/>
        <end position="11"/>
    </location>
</feature>
<dbReference type="PROSITE" id="PS50110">
    <property type="entry name" value="RESPONSE_REGULATORY"/>
    <property type="match status" value="1"/>
</dbReference>
<dbReference type="PRINTS" id="PR00344">
    <property type="entry name" value="BCTRLSENSOR"/>
</dbReference>
<evidence type="ECO:0000256" key="5">
    <source>
        <dbReference type="ARBA" id="ARBA00022679"/>
    </source>
</evidence>
<dbReference type="InterPro" id="IPR005467">
    <property type="entry name" value="His_kinase_dom"/>
</dbReference>
<dbReference type="InterPro" id="IPR003594">
    <property type="entry name" value="HATPase_dom"/>
</dbReference>
<dbReference type="Pfam" id="PF00072">
    <property type="entry name" value="Response_reg"/>
    <property type="match status" value="1"/>
</dbReference>
<dbReference type="SUPFAM" id="SSF55785">
    <property type="entry name" value="PYP-like sensor domain (PAS domain)"/>
    <property type="match status" value="1"/>
</dbReference>
<feature type="domain" description="HAMP" evidence="13">
    <location>
        <begin position="191"/>
        <end position="245"/>
    </location>
</feature>
<sequence>MADPSPTPPGGDPGVVPEAARGPAAQPSLRTLFLTLIVAGATLLLGGAMGAAAWIESRQARQELAREVDRAAEDLAASLTLPIWYLDEAQIEEILDRRMRGREVQSIRVSLLGVGHPDLVRARGDDAADPGPLLTSERPAVHDGQALATVRVAYTTRPMEAALARRLRIQAATLLALDLLLVLGLQQLLWRTVLRPLAEIRRLARAVGSGDPAAPVPAGGGFRAEFAELHQDLHRAWDLLKARYRSIRMSEERYRTFFERGSDGIVVMDPVTRRFLAFNDQACRQLGYTRDEFAGLSLEDIEAQETAPESEAHIEQIMEAGHETFDTHHRTRDGRIREVQVTAQFIRNEGAGFYHSVWRDVTEQNALRARLAQTQKMESLGRLAGGVAHDMNNVLGAILGLASAQVEILPEDSPSAKAFRTILRACERGGKTVRGLLSFARQQPEEVREVDLNALLDESVQLLERTTLATVRLVRDLEPGLPPVRGDANALSLMIVNLCVNAVDAMPGGGTLTLGTRREGAWALVRVADTGTGMPPEVAARACEPFFTTKAPGKGTGLGLSMAFSTMKAHGGDLEIRSQPGQGTEIRLRFPAGEDAGDGRPGPEASPVGARRRLRVLVADDDDLVREGTGAMLERLGHEAVLAVSGEEALARIREGLKPDLVVLDLNMPGLGGAATLPLLHGLAPDVPVLLATGSLEAFAMTFDASGPRVRLLPKPYSLQDLDQSLRALLID</sequence>
<feature type="modified residue" description="4-aspartylphosphate" evidence="7">
    <location>
        <position position="665"/>
    </location>
</feature>
<evidence type="ECO:0000256" key="6">
    <source>
        <dbReference type="ARBA" id="ARBA00022777"/>
    </source>
</evidence>
<dbReference type="Gene3D" id="1.10.287.130">
    <property type="match status" value="1"/>
</dbReference>
<dbReference type="SUPFAM" id="SSF55874">
    <property type="entry name" value="ATPase domain of HSP90 chaperone/DNA topoisomerase II/histidine kinase"/>
    <property type="match status" value="1"/>
</dbReference>
<evidence type="ECO:0000256" key="3">
    <source>
        <dbReference type="ARBA" id="ARBA00012438"/>
    </source>
</evidence>
<dbReference type="Gene3D" id="3.30.450.20">
    <property type="entry name" value="PAS domain"/>
    <property type="match status" value="1"/>
</dbReference>
<protein>
    <recommendedName>
        <fullName evidence="3">histidine kinase</fullName>
        <ecNumber evidence="3">2.7.13.3</ecNumber>
    </recommendedName>
</protein>
<dbReference type="GO" id="GO:0000155">
    <property type="term" value="F:phosphorelay sensor kinase activity"/>
    <property type="evidence" value="ECO:0007669"/>
    <property type="project" value="InterPro"/>
</dbReference>
<dbReference type="InterPro" id="IPR003661">
    <property type="entry name" value="HisK_dim/P_dom"/>
</dbReference>
<comment type="catalytic activity">
    <reaction evidence="1">
        <text>ATP + protein L-histidine = ADP + protein N-phospho-L-histidine.</text>
        <dbReference type="EC" id="2.7.13.3"/>
    </reaction>
</comment>
<dbReference type="EMBL" id="AP027081">
    <property type="protein sequence ID" value="BDU78110.1"/>
    <property type="molecule type" value="Genomic_DNA"/>
</dbReference>
<dbReference type="InterPro" id="IPR036890">
    <property type="entry name" value="HATPase_C_sf"/>
</dbReference>
<dbReference type="KEGG" id="msea:METESE_30680"/>
<dbReference type="InterPro" id="IPR058245">
    <property type="entry name" value="NreC/VraR/RcsB-like_REC"/>
</dbReference>
<evidence type="ECO:0000259" key="11">
    <source>
        <dbReference type="PROSITE" id="PS50110"/>
    </source>
</evidence>
<dbReference type="Pfam" id="PF13426">
    <property type="entry name" value="PAS_9"/>
    <property type="match status" value="1"/>
</dbReference>
<feature type="domain" description="PAS" evidence="12">
    <location>
        <begin position="250"/>
        <end position="321"/>
    </location>
</feature>
<evidence type="ECO:0000259" key="13">
    <source>
        <dbReference type="PROSITE" id="PS50885"/>
    </source>
</evidence>
<evidence type="ECO:0000259" key="12">
    <source>
        <dbReference type="PROSITE" id="PS50112"/>
    </source>
</evidence>
<dbReference type="InterPro" id="IPR035965">
    <property type="entry name" value="PAS-like_dom_sf"/>
</dbReference>
<dbReference type="PROSITE" id="PS50109">
    <property type="entry name" value="HIS_KIN"/>
    <property type="match status" value="1"/>
</dbReference>
<dbReference type="CDD" id="cd17535">
    <property type="entry name" value="REC_NarL-like"/>
    <property type="match status" value="1"/>
</dbReference>
<evidence type="ECO:0000256" key="1">
    <source>
        <dbReference type="ARBA" id="ARBA00000085"/>
    </source>
</evidence>
<proteinExistence type="predicted"/>
<evidence type="ECO:0000256" key="4">
    <source>
        <dbReference type="ARBA" id="ARBA00022553"/>
    </source>
</evidence>
<dbReference type="AlphaFoldDB" id="A0AA48KEI8"/>
<dbReference type="NCBIfam" id="TIGR00229">
    <property type="entry name" value="sensory_box"/>
    <property type="match status" value="1"/>
</dbReference>
<comment type="subcellular location">
    <subcellularLocation>
        <location evidence="2">Membrane</location>
    </subcellularLocation>
</comment>
<evidence type="ECO:0000313" key="14">
    <source>
        <dbReference type="EMBL" id="BDU78110.1"/>
    </source>
</evidence>
<dbReference type="InterPro" id="IPR003660">
    <property type="entry name" value="HAMP_dom"/>
</dbReference>
<feature type="transmembrane region" description="Helical" evidence="9">
    <location>
        <begin position="167"/>
        <end position="190"/>
    </location>
</feature>
<evidence type="ECO:0000313" key="15">
    <source>
        <dbReference type="Proteomes" id="UP001228113"/>
    </source>
</evidence>
<dbReference type="CDD" id="cd00082">
    <property type="entry name" value="HisKA"/>
    <property type="match status" value="1"/>
</dbReference>
<dbReference type="RefSeq" id="WP_316410561.1">
    <property type="nucleotide sequence ID" value="NZ_AP027081.1"/>
</dbReference>
<dbReference type="Gene3D" id="3.40.50.2300">
    <property type="match status" value="1"/>
</dbReference>
<dbReference type="PANTHER" id="PTHR43065">
    <property type="entry name" value="SENSOR HISTIDINE KINASE"/>
    <property type="match status" value="1"/>
</dbReference>
<dbReference type="InterPro" id="IPR036097">
    <property type="entry name" value="HisK_dim/P_sf"/>
</dbReference>
<dbReference type="InterPro" id="IPR001789">
    <property type="entry name" value="Sig_transdc_resp-reg_receiver"/>
</dbReference>
<dbReference type="SMART" id="SM00091">
    <property type="entry name" value="PAS"/>
    <property type="match status" value="1"/>
</dbReference>
<dbReference type="SMART" id="SM00387">
    <property type="entry name" value="HATPase_c"/>
    <property type="match status" value="1"/>
</dbReference>
<dbReference type="SUPFAM" id="SSF52172">
    <property type="entry name" value="CheY-like"/>
    <property type="match status" value="1"/>
</dbReference>
<dbReference type="PROSITE" id="PS50112">
    <property type="entry name" value="PAS"/>
    <property type="match status" value="1"/>
</dbReference>
<dbReference type="CDD" id="cd00130">
    <property type="entry name" value="PAS"/>
    <property type="match status" value="1"/>
</dbReference>
<keyword evidence="4 7" id="KW-0597">Phosphoprotein</keyword>
<dbReference type="PANTHER" id="PTHR43065:SF42">
    <property type="entry name" value="TWO-COMPONENT SENSOR PPRA"/>
    <property type="match status" value="1"/>
</dbReference>
<reference evidence="14" key="1">
    <citation type="journal article" date="2023" name="Int. J. Syst. Evol. Microbiol.">
        <title>Mesoterricola silvestris gen. nov., sp. nov., Mesoterricola sediminis sp. nov., Geothrix oryzae sp. nov., Geothrix edaphica sp. nov., Geothrix rubra sp. nov., and Geothrix limicola sp. nov., six novel members of Acidobacteriota isolated from soils.</title>
        <authorList>
            <person name="Itoh H."/>
            <person name="Sugisawa Y."/>
            <person name="Mise K."/>
            <person name="Xu Z."/>
            <person name="Kuniyasu M."/>
            <person name="Ushijima N."/>
            <person name="Kawano K."/>
            <person name="Kobayashi E."/>
            <person name="Shiratori Y."/>
            <person name="Masuda Y."/>
            <person name="Senoo K."/>
        </authorList>
    </citation>
    <scope>NUCLEOTIDE SEQUENCE</scope>
    <source>
        <strain evidence="14">W786</strain>
    </source>
</reference>
<dbReference type="Proteomes" id="UP001228113">
    <property type="component" value="Chromosome"/>
</dbReference>
<feature type="domain" description="Response regulatory" evidence="11">
    <location>
        <begin position="615"/>
        <end position="730"/>
    </location>
</feature>
<dbReference type="SMART" id="SM00448">
    <property type="entry name" value="REC"/>
    <property type="match status" value="1"/>
</dbReference>
<feature type="domain" description="Histidine kinase" evidence="10">
    <location>
        <begin position="386"/>
        <end position="594"/>
    </location>
</feature>
<dbReference type="InterPro" id="IPR000014">
    <property type="entry name" value="PAS"/>
</dbReference>